<dbReference type="Proteomes" id="UP000770661">
    <property type="component" value="Unassembled WGS sequence"/>
</dbReference>
<proteinExistence type="predicted"/>
<reference evidence="3" key="1">
    <citation type="submission" date="2020-07" db="EMBL/GenBank/DDBJ databases">
        <title>The High-quality genome of the commercially important snow crab, Chionoecetes opilio.</title>
        <authorList>
            <person name="Jeong J.-H."/>
            <person name="Ryu S."/>
        </authorList>
    </citation>
    <scope>NUCLEOTIDE SEQUENCE</scope>
    <source>
        <strain evidence="3">MADBK_172401_WGS</strain>
        <tissue evidence="3">Digestive gland</tissue>
    </source>
</reference>
<feature type="transmembrane region" description="Helical" evidence="2">
    <location>
        <begin position="12"/>
        <end position="35"/>
    </location>
</feature>
<keyword evidence="2" id="KW-0812">Transmembrane</keyword>
<comment type="caution">
    <text evidence="3">The sequence shown here is derived from an EMBL/GenBank/DDBJ whole genome shotgun (WGS) entry which is preliminary data.</text>
</comment>
<evidence type="ECO:0000313" key="4">
    <source>
        <dbReference type="Proteomes" id="UP000770661"/>
    </source>
</evidence>
<feature type="region of interest" description="Disordered" evidence="1">
    <location>
        <begin position="135"/>
        <end position="272"/>
    </location>
</feature>
<gene>
    <name evidence="3" type="ORF">GWK47_038633</name>
</gene>
<keyword evidence="4" id="KW-1185">Reference proteome</keyword>
<dbReference type="AlphaFoldDB" id="A0A8J4YLJ9"/>
<dbReference type="OrthoDB" id="203097at2759"/>
<accession>A0A8J4YLJ9</accession>
<feature type="compositionally biased region" description="Low complexity" evidence="1">
    <location>
        <begin position="248"/>
        <end position="265"/>
    </location>
</feature>
<keyword evidence="2" id="KW-0472">Membrane</keyword>
<evidence type="ECO:0000313" key="3">
    <source>
        <dbReference type="EMBL" id="KAG0725451.1"/>
    </source>
</evidence>
<protein>
    <submittedName>
        <fullName evidence="3">Uncharacterized protein</fullName>
    </submittedName>
</protein>
<keyword evidence="2" id="KW-1133">Transmembrane helix</keyword>
<name>A0A8J4YLJ9_CHIOP</name>
<sequence length="287" mass="31665">MQVRGQMVLFPVLYGLCQLAEVVVATGLFQAWLFAHRHDVTEEEVTSVVDNSLLTSIPVPAHKLPKAGMEQVAEYSMVPVVCRGPEEASPSPRLQTSRFRHYPGDGEWRAREEIQQPFLPGHLNTQAAGMQWDEWTPAIPPTTPNRFTTHDHDSTTDYPQGDSTDLDPCSDSMLESARSYDSDGPCSPALSNKGVPNMFPVTKSDFQDDFHSDGEDSPLPYGSPIPSCRGRPWDPEAAELQRAGGGSPTSASPASPRSPPSHARPFTFYHRDIRLGQTQQFSTFGRK</sequence>
<evidence type="ECO:0000256" key="2">
    <source>
        <dbReference type="SAM" id="Phobius"/>
    </source>
</evidence>
<feature type="compositionally biased region" description="Basic and acidic residues" evidence="1">
    <location>
        <begin position="205"/>
        <end position="214"/>
    </location>
</feature>
<dbReference type="EMBL" id="JACEEZ010005636">
    <property type="protein sequence ID" value="KAG0725451.1"/>
    <property type="molecule type" value="Genomic_DNA"/>
</dbReference>
<organism evidence="3 4">
    <name type="scientific">Chionoecetes opilio</name>
    <name type="common">Atlantic snow crab</name>
    <name type="synonym">Cancer opilio</name>
    <dbReference type="NCBI Taxonomy" id="41210"/>
    <lineage>
        <taxon>Eukaryota</taxon>
        <taxon>Metazoa</taxon>
        <taxon>Ecdysozoa</taxon>
        <taxon>Arthropoda</taxon>
        <taxon>Crustacea</taxon>
        <taxon>Multicrustacea</taxon>
        <taxon>Malacostraca</taxon>
        <taxon>Eumalacostraca</taxon>
        <taxon>Eucarida</taxon>
        <taxon>Decapoda</taxon>
        <taxon>Pleocyemata</taxon>
        <taxon>Brachyura</taxon>
        <taxon>Eubrachyura</taxon>
        <taxon>Majoidea</taxon>
        <taxon>Majidae</taxon>
        <taxon>Chionoecetes</taxon>
    </lineage>
</organism>
<evidence type="ECO:0000256" key="1">
    <source>
        <dbReference type="SAM" id="MobiDB-lite"/>
    </source>
</evidence>